<gene>
    <name evidence="1" type="ORF">GCM10009801_11090</name>
</gene>
<sequence>MARRLRPVELDFADTAPLRLSFTGDVGATRESVYRALAEEVADWPRWFSAVTEVTPADEGRGRFVRLRGGGFFRETIMAAQPVERYAYRVDETNAPGVRAMLEDWTLAVSPSGGTRLRWTMAVDGGPALRAALRLARPGVARSFRGAVRGLDARLRARVR</sequence>
<dbReference type="EMBL" id="BAAAPE010000002">
    <property type="protein sequence ID" value="GAA2065591.1"/>
    <property type="molecule type" value="Genomic_DNA"/>
</dbReference>
<protein>
    <submittedName>
        <fullName evidence="1">SRPBCC family protein</fullName>
    </submittedName>
</protein>
<dbReference type="RefSeq" id="WP_344524606.1">
    <property type="nucleotide sequence ID" value="NZ_BAAAPE010000002.1"/>
</dbReference>
<dbReference type="Pfam" id="PF10604">
    <property type="entry name" value="Polyketide_cyc2"/>
    <property type="match status" value="1"/>
</dbReference>
<dbReference type="SUPFAM" id="SSF55961">
    <property type="entry name" value="Bet v1-like"/>
    <property type="match status" value="1"/>
</dbReference>
<dbReference type="Gene3D" id="3.30.530.20">
    <property type="match status" value="1"/>
</dbReference>
<comment type="caution">
    <text evidence="1">The sequence shown here is derived from an EMBL/GenBank/DDBJ whole genome shotgun (WGS) entry which is preliminary data.</text>
</comment>
<name>A0ABN2VLQ7_9ACTN</name>
<evidence type="ECO:0000313" key="1">
    <source>
        <dbReference type="EMBL" id="GAA2065591.1"/>
    </source>
</evidence>
<proteinExistence type="predicted"/>
<dbReference type="Proteomes" id="UP001500016">
    <property type="component" value="Unassembled WGS sequence"/>
</dbReference>
<evidence type="ECO:0000313" key="2">
    <source>
        <dbReference type="Proteomes" id="UP001500016"/>
    </source>
</evidence>
<organism evidence="1 2">
    <name type="scientific">Streptomyces albiaxialis</name>
    <dbReference type="NCBI Taxonomy" id="329523"/>
    <lineage>
        <taxon>Bacteria</taxon>
        <taxon>Bacillati</taxon>
        <taxon>Actinomycetota</taxon>
        <taxon>Actinomycetes</taxon>
        <taxon>Kitasatosporales</taxon>
        <taxon>Streptomycetaceae</taxon>
        <taxon>Streptomyces</taxon>
    </lineage>
</organism>
<dbReference type="InterPro" id="IPR023393">
    <property type="entry name" value="START-like_dom_sf"/>
</dbReference>
<dbReference type="InterPro" id="IPR019587">
    <property type="entry name" value="Polyketide_cyclase/dehydratase"/>
</dbReference>
<accession>A0ABN2VLQ7</accession>
<keyword evidence="2" id="KW-1185">Reference proteome</keyword>
<reference evidence="1 2" key="1">
    <citation type="journal article" date="2019" name="Int. J. Syst. Evol. Microbiol.">
        <title>The Global Catalogue of Microorganisms (GCM) 10K type strain sequencing project: providing services to taxonomists for standard genome sequencing and annotation.</title>
        <authorList>
            <consortium name="The Broad Institute Genomics Platform"/>
            <consortium name="The Broad Institute Genome Sequencing Center for Infectious Disease"/>
            <person name="Wu L."/>
            <person name="Ma J."/>
        </authorList>
    </citation>
    <scope>NUCLEOTIDE SEQUENCE [LARGE SCALE GENOMIC DNA]</scope>
    <source>
        <strain evidence="1 2">JCM 15478</strain>
    </source>
</reference>